<evidence type="ECO:0000313" key="5">
    <source>
        <dbReference type="WBParaSite" id="HPLM_0000099101-mRNA-1"/>
    </source>
</evidence>
<keyword evidence="3" id="KW-1133">Transmembrane helix</keyword>
<protein>
    <submittedName>
        <fullName evidence="5">MFS domain-containing protein</fullName>
    </submittedName>
</protein>
<dbReference type="InterPro" id="IPR004156">
    <property type="entry name" value="OATP"/>
</dbReference>
<dbReference type="GO" id="GO:0015347">
    <property type="term" value="F:sodium-independent organic anion transmembrane transporter activity"/>
    <property type="evidence" value="ECO:0007669"/>
    <property type="project" value="TreeGrafter"/>
</dbReference>
<evidence type="ECO:0000256" key="3">
    <source>
        <dbReference type="SAM" id="Phobius"/>
    </source>
</evidence>
<evidence type="ECO:0000256" key="2">
    <source>
        <dbReference type="ARBA" id="ARBA00023157"/>
    </source>
</evidence>
<evidence type="ECO:0000259" key="4">
    <source>
        <dbReference type="PROSITE" id="PS50850"/>
    </source>
</evidence>
<evidence type="ECO:0000256" key="1">
    <source>
        <dbReference type="ARBA" id="ARBA00004141"/>
    </source>
</evidence>
<keyword evidence="3" id="KW-0472">Membrane</keyword>
<dbReference type="GO" id="GO:0016323">
    <property type="term" value="C:basolateral plasma membrane"/>
    <property type="evidence" value="ECO:0007669"/>
    <property type="project" value="TreeGrafter"/>
</dbReference>
<keyword evidence="2" id="KW-1015">Disulfide bond</keyword>
<feature type="transmembrane region" description="Helical" evidence="3">
    <location>
        <begin position="88"/>
        <end position="112"/>
    </location>
</feature>
<feature type="domain" description="Major facilitator superfamily (MFS) profile" evidence="4">
    <location>
        <begin position="1"/>
        <end position="140"/>
    </location>
</feature>
<dbReference type="AlphaFoldDB" id="A0A0N4VUM4"/>
<comment type="subcellular location">
    <subcellularLocation>
        <location evidence="1">Membrane</location>
        <topology evidence="1">Multi-pass membrane protein</topology>
    </subcellularLocation>
</comment>
<sequence>LNPYFLLFILGQTLHGVGSTPLFSIGTTFIDENVTQKASPVYLAAHAVLTSFGPVIGVFVGGYLLNIYDDFDRVDHPPIARTDPRWIGAWWIGFLASSISALLIAFPILGFAHELPEAKRHRAKDVNQVIRDFMTAQVEY</sequence>
<dbReference type="InterPro" id="IPR020846">
    <property type="entry name" value="MFS_dom"/>
</dbReference>
<reference evidence="5" key="1">
    <citation type="submission" date="2017-02" db="UniProtKB">
        <authorList>
            <consortium name="WormBaseParasite"/>
        </authorList>
    </citation>
    <scope>IDENTIFICATION</scope>
</reference>
<dbReference type="InterPro" id="IPR036259">
    <property type="entry name" value="MFS_trans_sf"/>
</dbReference>
<dbReference type="SUPFAM" id="SSF103473">
    <property type="entry name" value="MFS general substrate transporter"/>
    <property type="match status" value="1"/>
</dbReference>
<dbReference type="GO" id="GO:0043252">
    <property type="term" value="P:sodium-independent organic anion transport"/>
    <property type="evidence" value="ECO:0007669"/>
    <property type="project" value="TreeGrafter"/>
</dbReference>
<name>A0A0N4VUM4_HAEPC</name>
<dbReference type="WBParaSite" id="HPLM_0000099101-mRNA-1">
    <property type="protein sequence ID" value="HPLM_0000099101-mRNA-1"/>
    <property type="gene ID" value="HPLM_0000099101"/>
</dbReference>
<feature type="transmembrane region" description="Helical" evidence="3">
    <location>
        <begin position="6"/>
        <end position="30"/>
    </location>
</feature>
<proteinExistence type="predicted"/>
<dbReference type="PANTHER" id="PTHR11388">
    <property type="entry name" value="ORGANIC ANION TRANSPORTER"/>
    <property type="match status" value="1"/>
</dbReference>
<feature type="transmembrane region" description="Helical" evidence="3">
    <location>
        <begin position="42"/>
        <end position="68"/>
    </location>
</feature>
<dbReference type="Pfam" id="PF03137">
    <property type="entry name" value="OATP"/>
    <property type="match status" value="1"/>
</dbReference>
<keyword evidence="3" id="KW-0812">Transmembrane</keyword>
<accession>A0A0N4VUM4</accession>
<organism evidence="5">
    <name type="scientific">Haemonchus placei</name>
    <name type="common">Barber's pole worm</name>
    <dbReference type="NCBI Taxonomy" id="6290"/>
    <lineage>
        <taxon>Eukaryota</taxon>
        <taxon>Metazoa</taxon>
        <taxon>Ecdysozoa</taxon>
        <taxon>Nematoda</taxon>
        <taxon>Chromadorea</taxon>
        <taxon>Rhabditida</taxon>
        <taxon>Rhabditina</taxon>
        <taxon>Rhabditomorpha</taxon>
        <taxon>Strongyloidea</taxon>
        <taxon>Trichostrongylidae</taxon>
        <taxon>Haemonchus</taxon>
    </lineage>
</organism>
<dbReference type="PROSITE" id="PS50850">
    <property type="entry name" value="MFS"/>
    <property type="match status" value="1"/>
</dbReference>
<dbReference type="Gene3D" id="1.20.1250.20">
    <property type="entry name" value="MFS general substrate transporter like domains"/>
    <property type="match status" value="1"/>
</dbReference>
<dbReference type="PANTHER" id="PTHR11388:SF100">
    <property type="entry name" value="SOLUTE CARRIER ORGANIC ANION TRANSPORTER FAMILY MEMBER 4A1"/>
    <property type="match status" value="1"/>
</dbReference>